<protein>
    <submittedName>
        <fullName evidence="2">Uncharacterized protein</fullName>
    </submittedName>
</protein>
<organism evidence="2">
    <name type="scientific">Micromonas pusilla</name>
    <name type="common">Picoplanktonic green alga</name>
    <name type="synonym">Chromulina pusilla</name>
    <dbReference type="NCBI Taxonomy" id="38833"/>
    <lineage>
        <taxon>Eukaryota</taxon>
        <taxon>Viridiplantae</taxon>
        <taxon>Chlorophyta</taxon>
        <taxon>Mamiellophyceae</taxon>
        <taxon>Mamiellales</taxon>
        <taxon>Mamiellaceae</taxon>
        <taxon>Micromonas</taxon>
    </lineage>
</organism>
<evidence type="ECO:0000256" key="1">
    <source>
        <dbReference type="SAM" id="MobiDB-lite"/>
    </source>
</evidence>
<proteinExistence type="predicted"/>
<accession>A0A7S0CR79</accession>
<feature type="region of interest" description="Disordered" evidence="1">
    <location>
        <begin position="256"/>
        <end position="283"/>
    </location>
</feature>
<evidence type="ECO:0000313" key="2">
    <source>
        <dbReference type="EMBL" id="CAD8429887.1"/>
    </source>
</evidence>
<dbReference type="AlphaFoldDB" id="A0A7S0CR79"/>
<gene>
    <name evidence="2" type="ORF">MSP1401_LOCUS625</name>
</gene>
<name>A0A7S0CR79_MICPS</name>
<reference evidence="2" key="1">
    <citation type="submission" date="2021-01" db="EMBL/GenBank/DDBJ databases">
        <authorList>
            <person name="Corre E."/>
            <person name="Pelletier E."/>
            <person name="Niang G."/>
            <person name="Scheremetjew M."/>
            <person name="Finn R."/>
            <person name="Kale V."/>
            <person name="Holt S."/>
            <person name="Cochrane G."/>
            <person name="Meng A."/>
            <person name="Brown T."/>
            <person name="Cohen L."/>
        </authorList>
    </citation>
    <scope>NUCLEOTIDE SEQUENCE</scope>
    <source>
        <strain evidence="2">CCAC1681</strain>
    </source>
</reference>
<dbReference type="EMBL" id="HBEN01000743">
    <property type="protein sequence ID" value="CAD8429887.1"/>
    <property type="molecule type" value="Transcribed_RNA"/>
</dbReference>
<sequence length="283" mass="31570">MDMRGKRAARAYRNFVVESTWDRHMQTLLLAAVACAVSLARHPTPLTLPFLTDEDAFGGGGAGALARAVGRLLEPRWLGVVMYPSMFACAWLKPMWYAARFERACDLVHMLGLLTRHGLNFADSASTGENIIEKNFLTYLLRPAVVIISGLSLRYEFSKQWKVHTARLLLDVPLNAYRRSLAANDDGKGSFWGSGSGEGTLVDRLASVAEREVPEYAFMLGTICVVDFAFEYRDRAAFVKRVRREARYANAASVVAAEGSSRRQRGEGSSRDGARRRRVDEER</sequence>
<dbReference type="PROSITE" id="PS51257">
    <property type="entry name" value="PROKAR_LIPOPROTEIN"/>
    <property type="match status" value="1"/>
</dbReference>
<feature type="compositionally biased region" description="Basic and acidic residues" evidence="1">
    <location>
        <begin position="260"/>
        <end position="283"/>
    </location>
</feature>